<feature type="region of interest" description="Disordered" evidence="2">
    <location>
        <begin position="279"/>
        <end position="338"/>
    </location>
</feature>
<dbReference type="RefSeq" id="XP_003246940.1">
    <property type="nucleotide sequence ID" value="XM_003246892.4"/>
</dbReference>
<protein>
    <submittedName>
        <fullName evidence="3">Uncharacterized protein</fullName>
    </submittedName>
</protein>
<dbReference type="OrthoDB" id="6617401at2759"/>
<dbReference type="KEGG" id="api:100572373"/>
<name>A0A8R2AF02_ACYPI</name>
<dbReference type="Proteomes" id="UP000007819">
    <property type="component" value="Chromosome X"/>
</dbReference>
<sequence>MSLIIGVIRVGVIGVLVFLNRSHLIESYHVLRKGVPKKMMKCVDRGVLRNITKTESRKFDMLVILGEKFINAGIQVNLEPAAAVSSSIDKEEFQKMKETNLKLKNRLTELEDMIRRADEKQKSKDLQDLTNKVDKLSNYQQSSTEKIDGELMTIGSDVETIKNCYGVLNTIFHDLENKFISLERNMEKPIRKYDAIKTRIRTLERDVMKNTSHVIGMDHSNRSMESWTRLQYFGSAGMCPPVDNRCYGEPPAFDAASSYYDIPPVPRPPTQYFLPPITQFGPSAPPPAPPAPNAFSRPPAPPEPSAFLPKPPQMTPKKSRLKVTRSDESSSSSVITPKVEKVYNQIPITTAMLKSVVLKPPDERKRVRKSEDI</sequence>
<keyword evidence="1" id="KW-0175">Coiled coil</keyword>
<reference evidence="4" key="1">
    <citation type="submission" date="2010-06" db="EMBL/GenBank/DDBJ databases">
        <authorList>
            <person name="Jiang H."/>
            <person name="Abraham K."/>
            <person name="Ali S."/>
            <person name="Alsbrooks S.L."/>
            <person name="Anim B.N."/>
            <person name="Anosike U.S."/>
            <person name="Attaway T."/>
            <person name="Bandaranaike D.P."/>
            <person name="Battles P.K."/>
            <person name="Bell S.N."/>
            <person name="Bell A.V."/>
            <person name="Beltran B."/>
            <person name="Bickham C."/>
            <person name="Bustamante Y."/>
            <person name="Caleb T."/>
            <person name="Canada A."/>
            <person name="Cardenas V."/>
            <person name="Carter K."/>
            <person name="Chacko J."/>
            <person name="Chandrabose M.N."/>
            <person name="Chavez D."/>
            <person name="Chavez A."/>
            <person name="Chen L."/>
            <person name="Chu H.-S."/>
            <person name="Claassen K.J."/>
            <person name="Cockrell R."/>
            <person name="Collins M."/>
            <person name="Cooper J.A."/>
            <person name="Cree A."/>
            <person name="Curry S.M."/>
            <person name="Da Y."/>
            <person name="Dao M.D."/>
            <person name="Das B."/>
            <person name="Davila M.-L."/>
            <person name="Davy-Carroll L."/>
            <person name="Denson S."/>
            <person name="Dinh H."/>
            <person name="Ebong V.E."/>
            <person name="Edwards J.R."/>
            <person name="Egan A."/>
            <person name="El-Daye J."/>
            <person name="Escobedo L."/>
            <person name="Fernandez S."/>
            <person name="Fernando P.R."/>
            <person name="Flagg N."/>
            <person name="Forbes L.D."/>
            <person name="Fowler R.G."/>
            <person name="Fu Q."/>
            <person name="Gabisi R.A."/>
            <person name="Ganer J."/>
            <person name="Garbino Pronczuk A."/>
            <person name="Garcia R.M."/>
            <person name="Garner T."/>
            <person name="Garrett T.E."/>
            <person name="Gonzalez D.A."/>
            <person name="Hamid H."/>
            <person name="Hawkins E.S."/>
            <person name="Hirani K."/>
            <person name="Hogues M.E."/>
            <person name="Hollins B."/>
            <person name="Hsiao C.-H."/>
            <person name="Jabil R."/>
            <person name="James M.L."/>
            <person name="Jhangiani S.N."/>
            <person name="Johnson B."/>
            <person name="Johnson Q."/>
            <person name="Joshi V."/>
            <person name="Kalu J.B."/>
            <person name="Kam C."/>
            <person name="Kashfia A."/>
            <person name="Keebler J."/>
            <person name="Kisamo H."/>
            <person name="Kovar C.L."/>
            <person name="Lago L.A."/>
            <person name="Lai C.-Y."/>
            <person name="Laidlaw J."/>
            <person name="Lara F."/>
            <person name="Le T.-K."/>
            <person name="Lee S.L."/>
            <person name="Legall F.H."/>
            <person name="Lemon S.J."/>
            <person name="Lewis L.R."/>
            <person name="Li B."/>
            <person name="Liu Y."/>
            <person name="Liu Y.-S."/>
            <person name="Lopez J."/>
            <person name="Lozado R.J."/>
            <person name="Lu J."/>
            <person name="Madu R.C."/>
            <person name="Maheshwari M."/>
            <person name="Maheshwari R."/>
            <person name="Malloy K."/>
            <person name="Martinez E."/>
            <person name="Mathew T."/>
            <person name="Mercado I.C."/>
            <person name="Mercado C."/>
            <person name="Meyer B."/>
            <person name="Montgomery K."/>
            <person name="Morgan M.B."/>
            <person name="Munidasa M."/>
            <person name="Nazareth L.V."/>
            <person name="Nelson J."/>
            <person name="Ng B.M."/>
            <person name="Nguyen N.B."/>
            <person name="Nguyen P.Q."/>
            <person name="Nguyen T."/>
            <person name="Obregon M."/>
            <person name="Okwuonu G.O."/>
            <person name="Onwere C.G."/>
            <person name="Orozco G."/>
            <person name="Parra A."/>
            <person name="Patel S."/>
            <person name="Patil S."/>
            <person name="Perez A."/>
            <person name="Perez Y."/>
            <person name="Pham C."/>
            <person name="Primus E.L."/>
            <person name="Pu L.-L."/>
            <person name="Puazo M."/>
            <person name="Qin X."/>
            <person name="Quiroz J.B."/>
            <person name="Reese J."/>
            <person name="Richards S."/>
            <person name="Rives C.M."/>
            <person name="Robberts R."/>
            <person name="Ruiz S.J."/>
            <person name="Ruiz M.J."/>
            <person name="Santibanez J."/>
            <person name="Schneider B.W."/>
            <person name="Sisson I."/>
            <person name="Smith M."/>
            <person name="Sodergren E."/>
            <person name="Song X.-Z."/>
            <person name="Song B.B."/>
            <person name="Summersgill H."/>
            <person name="Thelus R."/>
            <person name="Thornton R.D."/>
            <person name="Trejos Z.Y."/>
            <person name="Usmani K."/>
            <person name="Vattathil S."/>
            <person name="Villasana D."/>
            <person name="Walker D.L."/>
            <person name="Wang S."/>
            <person name="Wang K."/>
            <person name="White C.S."/>
            <person name="Williams A.C."/>
            <person name="Williamson J."/>
            <person name="Wilson K."/>
            <person name="Woghiren I.O."/>
            <person name="Woodworth J.R."/>
            <person name="Worley K.C."/>
            <person name="Wright R.A."/>
            <person name="Wu W."/>
            <person name="Young L."/>
            <person name="Zhang L."/>
            <person name="Zhang J."/>
            <person name="Zhu Y."/>
            <person name="Muzny D.M."/>
            <person name="Weinstock G."/>
            <person name="Gibbs R.A."/>
        </authorList>
    </citation>
    <scope>NUCLEOTIDE SEQUENCE [LARGE SCALE GENOMIC DNA]</scope>
    <source>
        <strain evidence="4">LSR1</strain>
    </source>
</reference>
<dbReference type="EnsemblMetazoa" id="XM_003246892.4">
    <property type="protein sequence ID" value="XP_003246940.1"/>
    <property type="gene ID" value="LOC100572373"/>
</dbReference>
<dbReference type="GeneID" id="100572373"/>
<evidence type="ECO:0000313" key="3">
    <source>
        <dbReference type="EnsemblMetazoa" id="XP_003246940.1"/>
    </source>
</evidence>
<organism evidence="3 4">
    <name type="scientific">Acyrthosiphon pisum</name>
    <name type="common">Pea aphid</name>
    <dbReference type="NCBI Taxonomy" id="7029"/>
    <lineage>
        <taxon>Eukaryota</taxon>
        <taxon>Metazoa</taxon>
        <taxon>Ecdysozoa</taxon>
        <taxon>Arthropoda</taxon>
        <taxon>Hexapoda</taxon>
        <taxon>Insecta</taxon>
        <taxon>Pterygota</taxon>
        <taxon>Neoptera</taxon>
        <taxon>Paraneoptera</taxon>
        <taxon>Hemiptera</taxon>
        <taxon>Sternorrhyncha</taxon>
        <taxon>Aphidomorpha</taxon>
        <taxon>Aphidoidea</taxon>
        <taxon>Aphididae</taxon>
        <taxon>Macrosiphini</taxon>
        <taxon>Acyrthosiphon</taxon>
    </lineage>
</organism>
<accession>A0A8R2AF02</accession>
<dbReference type="AlphaFoldDB" id="A0A8R2AF02"/>
<proteinExistence type="predicted"/>
<evidence type="ECO:0000313" key="4">
    <source>
        <dbReference type="Proteomes" id="UP000007819"/>
    </source>
</evidence>
<feature type="compositionally biased region" description="Pro residues" evidence="2">
    <location>
        <begin position="283"/>
        <end position="314"/>
    </location>
</feature>
<feature type="coiled-coil region" evidence="1">
    <location>
        <begin position="93"/>
        <end position="120"/>
    </location>
</feature>
<evidence type="ECO:0000256" key="2">
    <source>
        <dbReference type="SAM" id="MobiDB-lite"/>
    </source>
</evidence>
<keyword evidence="4" id="KW-1185">Reference proteome</keyword>
<reference evidence="3" key="2">
    <citation type="submission" date="2022-06" db="UniProtKB">
        <authorList>
            <consortium name="EnsemblMetazoa"/>
        </authorList>
    </citation>
    <scope>IDENTIFICATION</scope>
</reference>
<evidence type="ECO:0000256" key="1">
    <source>
        <dbReference type="SAM" id="Coils"/>
    </source>
</evidence>